<dbReference type="EMBL" id="JBHSFI010000003">
    <property type="protein sequence ID" value="MFC4627976.1"/>
    <property type="molecule type" value="Genomic_DNA"/>
</dbReference>
<dbReference type="InterPro" id="IPR016032">
    <property type="entry name" value="Sig_transdc_resp-reg_C-effctor"/>
</dbReference>
<dbReference type="PROSITE" id="PS00622">
    <property type="entry name" value="HTH_LUXR_1"/>
    <property type="match status" value="1"/>
</dbReference>
<comment type="caution">
    <text evidence="5">The sequence shown here is derived from an EMBL/GenBank/DDBJ whole genome shotgun (WGS) entry which is preliminary data.</text>
</comment>
<name>A0ABV9HFR0_9MICO</name>
<dbReference type="RefSeq" id="WP_377133616.1">
    <property type="nucleotide sequence ID" value="NZ_JBHSFI010000003.1"/>
</dbReference>
<evidence type="ECO:0000313" key="5">
    <source>
        <dbReference type="EMBL" id="MFC4627976.1"/>
    </source>
</evidence>
<organism evidence="5 6">
    <name type="scientific">Promicromonospora alba</name>
    <dbReference type="NCBI Taxonomy" id="1616110"/>
    <lineage>
        <taxon>Bacteria</taxon>
        <taxon>Bacillati</taxon>
        <taxon>Actinomycetota</taxon>
        <taxon>Actinomycetes</taxon>
        <taxon>Micrococcales</taxon>
        <taxon>Promicromonosporaceae</taxon>
        <taxon>Promicromonospora</taxon>
    </lineage>
</organism>
<dbReference type="PANTHER" id="PTHR44688:SF16">
    <property type="entry name" value="DNA-BINDING TRANSCRIPTIONAL ACTIVATOR DEVR_DOSR"/>
    <property type="match status" value="1"/>
</dbReference>
<dbReference type="SUPFAM" id="SSF46894">
    <property type="entry name" value="C-terminal effector domain of the bipartite response regulators"/>
    <property type="match status" value="1"/>
</dbReference>
<dbReference type="Gene3D" id="3.40.50.2300">
    <property type="match status" value="1"/>
</dbReference>
<dbReference type="CDD" id="cd06170">
    <property type="entry name" value="LuxR_C_like"/>
    <property type="match status" value="1"/>
</dbReference>
<evidence type="ECO:0000256" key="1">
    <source>
        <dbReference type="ARBA" id="ARBA00023015"/>
    </source>
</evidence>
<gene>
    <name evidence="5" type="ORF">ACFO6V_07020</name>
</gene>
<proteinExistence type="predicted"/>
<reference evidence="6" key="1">
    <citation type="journal article" date="2019" name="Int. J. Syst. Evol. Microbiol.">
        <title>The Global Catalogue of Microorganisms (GCM) 10K type strain sequencing project: providing services to taxonomists for standard genome sequencing and annotation.</title>
        <authorList>
            <consortium name="The Broad Institute Genomics Platform"/>
            <consortium name="The Broad Institute Genome Sequencing Center for Infectious Disease"/>
            <person name="Wu L."/>
            <person name="Ma J."/>
        </authorList>
    </citation>
    <scope>NUCLEOTIDE SEQUENCE [LARGE SCALE GENOMIC DNA]</scope>
    <source>
        <strain evidence="6">CCUG 42722</strain>
    </source>
</reference>
<evidence type="ECO:0000259" key="4">
    <source>
        <dbReference type="PROSITE" id="PS50043"/>
    </source>
</evidence>
<keyword evidence="2" id="KW-0238">DNA-binding</keyword>
<protein>
    <submittedName>
        <fullName evidence="5">Response regulator transcription factor</fullName>
    </submittedName>
</protein>
<dbReference type="Proteomes" id="UP001596011">
    <property type="component" value="Unassembled WGS sequence"/>
</dbReference>
<dbReference type="Pfam" id="PF00196">
    <property type="entry name" value="GerE"/>
    <property type="match status" value="1"/>
</dbReference>
<keyword evidence="6" id="KW-1185">Reference proteome</keyword>
<dbReference type="InterPro" id="IPR000792">
    <property type="entry name" value="Tscrpt_reg_LuxR_C"/>
</dbReference>
<keyword evidence="1" id="KW-0805">Transcription regulation</keyword>
<evidence type="ECO:0000313" key="6">
    <source>
        <dbReference type="Proteomes" id="UP001596011"/>
    </source>
</evidence>
<keyword evidence="3" id="KW-0804">Transcription</keyword>
<sequence length="197" mass="20799">MALIDGGRAGLSGVSGLLDEVVDIDIVGTFFDLTGLSAVRLSADSAGIAIVDFEAGPPVIGGSRALRGYGRWAVLVTGRDLYRGDARRLVRAGARGVIDRDHLGRKLVPLVRAVAAGATVVSLGDRVDPRVEWVRRLTRRESEVLAAVAEGASNQEIAASLTVSVDTIKFHVSALLRKSGCDSRQRLIATAHQHGIV</sequence>
<feature type="domain" description="HTH luxR-type" evidence="4">
    <location>
        <begin position="130"/>
        <end position="195"/>
    </location>
</feature>
<accession>A0ABV9HFR0</accession>
<evidence type="ECO:0000256" key="3">
    <source>
        <dbReference type="ARBA" id="ARBA00023163"/>
    </source>
</evidence>
<evidence type="ECO:0000256" key="2">
    <source>
        <dbReference type="ARBA" id="ARBA00023125"/>
    </source>
</evidence>
<dbReference type="PANTHER" id="PTHR44688">
    <property type="entry name" value="DNA-BINDING TRANSCRIPTIONAL ACTIVATOR DEVR_DOSR"/>
    <property type="match status" value="1"/>
</dbReference>
<dbReference type="PROSITE" id="PS50043">
    <property type="entry name" value="HTH_LUXR_2"/>
    <property type="match status" value="1"/>
</dbReference>
<dbReference type="SMART" id="SM00421">
    <property type="entry name" value="HTH_LUXR"/>
    <property type="match status" value="1"/>
</dbReference>
<dbReference type="PRINTS" id="PR00038">
    <property type="entry name" value="HTHLUXR"/>
</dbReference>